<dbReference type="InterPro" id="IPR036866">
    <property type="entry name" value="RibonucZ/Hydroxyglut_hydro"/>
</dbReference>
<keyword evidence="3 6" id="KW-0378">Hydrolase</keyword>
<accession>A0A3A4K1Z3</accession>
<dbReference type="InterPro" id="IPR001279">
    <property type="entry name" value="Metallo-B-lactamas"/>
</dbReference>
<name>A0A3A4K1Z3_9NOCA</name>
<dbReference type="Pfam" id="PF00753">
    <property type="entry name" value="Lactamase_B"/>
    <property type="match status" value="1"/>
</dbReference>
<dbReference type="SMART" id="SM00849">
    <property type="entry name" value="Lactamase_B"/>
    <property type="match status" value="1"/>
</dbReference>
<dbReference type="InterPro" id="IPR051013">
    <property type="entry name" value="MBL_superfamily_lactonases"/>
</dbReference>
<feature type="domain" description="Metallo-beta-lactamase" evidence="5">
    <location>
        <begin position="28"/>
        <end position="259"/>
    </location>
</feature>
<dbReference type="AlphaFoldDB" id="A0A3A4K1Z3"/>
<keyword evidence="2" id="KW-0479">Metal-binding</keyword>
<gene>
    <name evidence="6" type="ORF">D5S18_30120</name>
</gene>
<evidence type="ECO:0000256" key="4">
    <source>
        <dbReference type="ARBA" id="ARBA00022833"/>
    </source>
</evidence>
<dbReference type="SUPFAM" id="SSF56281">
    <property type="entry name" value="Metallo-hydrolase/oxidoreductase"/>
    <property type="match status" value="1"/>
</dbReference>
<comment type="similarity">
    <text evidence="1">Belongs to the metallo-beta-lactamase superfamily.</text>
</comment>
<evidence type="ECO:0000313" key="7">
    <source>
        <dbReference type="Proteomes" id="UP000266677"/>
    </source>
</evidence>
<evidence type="ECO:0000256" key="1">
    <source>
        <dbReference type="ARBA" id="ARBA00007749"/>
    </source>
</evidence>
<dbReference type="Proteomes" id="UP000266677">
    <property type="component" value="Unassembled WGS sequence"/>
</dbReference>
<dbReference type="Gene3D" id="3.60.15.10">
    <property type="entry name" value="Ribonuclease Z/Hydroxyacylglutathione hydrolase-like"/>
    <property type="match status" value="1"/>
</dbReference>
<evidence type="ECO:0000256" key="3">
    <source>
        <dbReference type="ARBA" id="ARBA00022801"/>
    </source>
</evidence>
<dbReference type="CDD" id="cd07742">
    <property type="entry name" value="metallo-hydrolase-like_MBL-fold"/>
    <property type="match status" value="1"/>
</dbReference>
<evidence type="ECO:0000256" key="2">
    <source>
        <dbReference type="ARBA" id="ARBA00022723"/>
    </source>
</evidence>
<dbReference type="EMBL" id="QZFU01000041">
    <property type="protein sequence ID" value="RJO70177.1"/>
    <property type="molecule type" value="Genomic_DNA"/>
</dbReference>
<evidence type="ECO:0000259" key="5">
    <source>
        <dbReference type="SMART" id="SM00849"/>
    </source>
</evidence>
<dbReference type="GO" id="GO:0046872">
    <property type="term" value="F:metal ion binding"/>
    <property type="evidence" value="ECO:0007669"/>
    <property type="project" value="UniProtKB-KW"/>
</dbReference>
<dbReference type="GO" id="GO:0016787">
    <property type="term" value="F:hydrolase activity"/>
    <property type="evidence" value="ECO:0007669"/>
    <property type="project" value="UniProtKB-KW"/>
</dbReference>
<sequence length="271" mass="29619">MKVHHLNCGSLRGIDPLPGSADVGAAVVCHCLLVETDDHGLVLVETGIGSGDIADPDTVLGAEWSAFAQPALRPEETARRQITRMGFAPEDVRHIVLTHLDRDHAGGLSDFPDATVHVHAAEHEHAVAGKLDRYRAPQFAHAPRWATYTPDRGGESWFGFDAVRELRGLPAEFLLIPLAGHSPGHVGVAVDTGAGWLLHAGDSYFHHDEVHAPAPRSHPLMDVIQLGAEVDRDHRLGNQARLRELIRLHGDEIEVFSAHDPWEFQRLAAHD</sequence>
<dbReference type="PANTHER" id="PTHR42978">
    <property type="entry name" value="QUORUM-QUENCHING LACTONASE YTNP-RELATED-RELATED"/>
    <property type="match status" value="1"/>
</dbReference>
<proteinExistence type="inferred from homology"/>
<protein>
    <submittedName>
        <fullName evidence="6">MBL fold metallo-hydrolase</fullName>
    </submittedName>
</protein>
<comment type="caution">
    <text evidence="6">The sequence shown here is derived from an EMBL/GenBank/DDBJ whole genome shotgun (WGS) entry which is preliminary data.</text>
</comment>
<organism evidence="6 7">
    <name type="scientific">Nocardia panacis</name>
    <dbReference type="NCBI Taxonomy" id="2340916"/>
    <lineage>
        <taxon>Bacteria</taxon>
        <taxon>Bacillati</taxon>
        <taxon>Actinomycetota</taxon>
        <taxon>Actinomycetes</taxon>
        <taxon>Mycobacteriales</taxon>
        <taxon>Nocardiaceae</taxon>
        <taxon>Nocardia</taxon>
    </lineage>
</organism>
<keyword evidence="7" id="KW-1185">Reference proteome</keyword>
<dbReference type="PANTHER" id="PTHR42978:SF3">
    <property type="entry name" value="BLR3078 PROTEIN"/>
    <property type="match status" value="1"/>
</dbReference>
<dbReference type="OrthoDB" id="3196337at2"/>
<reference evidence="6 7" key="1">
    <citation type="submission" date="2018-09" db="EMBL/GenBank/DDBJ databases">
        <title>YIM PH21274 draft genome.</title>
        <authorList>
            <person name="Miao C."/>
        </authorList>
    </citation>
    <scope>NUCLEOTIDE SEQUENCE [LARGE SCALE GENOMIC DNA]</scope>
    <source>
        <strain evidence="6 7">YIM PH 21724</strain>
    </source>
</reference>
<keyword evidence="4" id="KW-0862">Zinc</keyword>
<evidence type="ECO:0000313" key="6">
    <source>
        <dbReference type="EMBL" id="RJO70177.1"/>
    </source>
</evidence>